<name>A0A3D9SQ71_9ACTN</name>
<dbReference type="CDD" id="cd00077">
    <property type="entry name" value="HDc"/>
    <property type="match status" value="1"/>
</dbReference>
<dbReference type="InterPro" id="IPR003607">
    <property type="entry name" value="HD/PDEase_dom"/>
</dbReference>
<accession>A0A3D9SQ71</accession>
<evidence type="ECO:0000313" key="2">
    <source>
        <dbReference type="EMBL" id="REE97767.1"/>
    </source>
</evidence>
<dbReference type="SMART" id="SM00471">
    <property type="entry name" value="HDc"/>
    <property type="match status" value="1"/>
</dbReference>
<keyword evidence="3" id="KW-1185">Reference proteome</keyword>
<dbReference type="RefSeq" id="WP_116023213.1">
    <property type="nucleotide sequence ID" value="NZ_QTTT01000001.1"/>
</dbReference>
<dbReference type="Proteomes" id="UP000256661">
    <property type="component" value="Unassembled WGS sequence"/>
</dbReference>
<protein>
    <submittedName>
        <fullName evidence="2">HD domain-containing protein</fullName>
    </submittedName>
</protein>
<evidence type="ECO:0000259" key="1">
    <source>
        <dbReference type="SMART" id="SM00471"/>
    </source>
</evidence>
<feature type="domain" description="HD/PDEase" evidence="1">
    <location>
        <begin position="81"/>
        <end position="199"/>
    </location>
</feature>
<dbReference type="InterPro" id="IPR006674">
    <property type="entry name" value="HD_domain"/>
</dbReference>
<dbReference type="AlphaFoldDB" id="A0A3D9SQ71"/>
<dbReference type="SUPFAM" id="SSF109604">
    <property type="entry name" value="HD-domain/PDEase-like"/>
    <property type="match status" value="1"/>
</dbReference>
<proteinExistence type="predicted"/>
<sequence length="260" mass="28671">MTGFTIGDRRWAAERDGALTPSELSRFVLQTVRVQAADWSARLLSRLRPGAATTTLELIGSGAPPDTDLAADVLRLAADTYPSRLLGHCLRCWYWADLFARLDRISYDPELLFASCLLHDIALPASGGAASCFAVEGGRIARAHLLQRGRPEDFAERVAEAITLHMNAQVPAERGAEAHLLHAAAHLDVAGTRARHLPPAHVREILQRHPRDGFAEEFERFMRREARARPRSRAAVSWRLGMAVPLHHNPIDLIDAPPTA</sequence>
<reference evidence="2 3" key="1">
    <citation type="submission" date="2018-08" db="EMBL/GenBank/DDBJ databases">
        <title>Sequencing the genomes of 1000 actinobacteria strains.</title>
        <authorList>
            <person name="Klenk H.-P."/>
        </authorList>
    </citation>
    <scope>NUCLEOTIDE SEQUENCE [LARGE SCALE GENOMIC DNA]</scope>
    <source>
        <strain evidence="2 3">DSM 43927</strain>
    </source>
</reference>
<dbReference type="PANTHER" id="PTHR35569">
    <property type="entry name" value="CYANAMIDE HYDRATASE DDI2-RELATED"/>
    <property type="match status" value="1"/>
</dbReference>
<dbReference type="OrthoDB" id="8478129at2"/>
<organism evidence="2 3">
    <name type="scientific">Thermomonospora umbrina</name>
    <dbReference type="NCBI Taxonomy" id="111806"/>
    <lineage>
        <taxon>Bacteria</taxon>
        <taxon>Bacillati</taxon>
        <taxon>Actinomycetota</taxon>
        <taxon>Actinomycetes</taxon>
        <taxon>Streptosporangiales</taxon>
        <taxon>Thermomonosporaceae</taxon>
        <taxon>Thermomonospora</taxon>
    </lineage>
</organism>
<dbReference type="Pfam" id="PF01966">
    <property type="entry name" value="HD"/>
    <property type="match status" value="1"/>
</dbReference>
<dbReference type="PANTHER" id="PTHR35569:SF1">
    <property type="entry name" value="CYANAMIDE HYDRATASE DDI2-RELATED"/>
    <property type="match status" value="1"/>
</dbReference>
<comment type="caution">
    <text evidence="2">The sequence shown here is derived from an EMBL/GenBank/DDBJ whole genome shotgun (WGS) entry which is preliminary data.</text>
</comment>
<dbReference type="EMBL" id="QTTT01000001">
    <property type="protein sequence ID" value="REE97767.1"/>
    <property type="molecule type" value="Genomic_DNA"/>
</dbReference>
<gene>
    <name evidence="2" type="ORF">DFJ69_3242</name>
</gene>
<evidence type="ECO:0000313" key="3">
    <source>
        <dbReference type="Proteomes" id="UP000256661"/>
    </source>
</evidence>
<dbReference type="Gene3D" id="1.10.3210.10">
    <property type="entry name" value="Hypothetical protein af1432"/>
    <property type="match status" value="1"/>
</dbReference>